<organism evidence="3 4">
    <name type="scientific">Actinoplanes xinjiangensis</name>
    <dbReference type="NCBI Taxonomy" id="512350"/>
    <lineage>
        <taxon>Bacteria</taxon>
        <taxon>Bacillati</taxon>
        <taxon>Actinomycetota</taxon>
        <taxon>Actinomycetes</taxon>
        <taxon>Micromonosporales</taxon>
        <taxon>Micromonosporaceae</taxon>
        <taxon>Actinoplanes</taxon>
    </lineage>
</organism>
<gene>
    <name evidence="3" type="ORF">BC793_1594</name>
</gene>
<name>A0A316EB73_9ACTN</name>
<dbReference type="Pfam" id="PF13592">
    <property type="entry name" value="HTH_33"/>
    <property type="match status" value="1"/>
</dbReference>
<dbReference type="Proteomes" id="UP000245697">
    <property type="component" value="Unassembled WGS sequence"/>
</dbReference>
<proteinExistence type="predicted"/>
<sequence length="134" mass="14660">MYQWRRAWACGGAEALASKGAPGPEPRLSDEQLSRLKQRLGEGPAAAGYGDDQRWTLARVVALIAAMFHLRVSITTAWQAMRRLGYTAQMPIHWASERDEDAIAHWGGYQWPSLKGSPPGAARGSVSPTSTGRR</sequence>
<dbReference type="InterPro" id="IPR009057">
    <property type="entry name" value="Homeodomain-like_sf"/>
</dbReference>
<evidence type="ECO:0000259" key="2">
    <source>
        <dbReference type="Pfam" id="PF13592"/>
    </source>
</evidence>
<evidence type="ECO:0000313" key="3">
    <source>
        <dbReference type="EMBL" id="PWK26820.1"/>
    </source>
</evidence>
<feature type="domain" description="Winged helix-turn helix" evidence="2">
    <location>
        <begin position="51"/>
        <end position="106"/>
    </location>
</feature>
<reference evidence="3 4" key="1">
    <citation type="submission" date="2018-05" db="EMBL/GenBank/DDBJ databases">
        <title>Genomic Encyclopedia of Archaeal and Bacterial Type Strains, Phase II (KMG-II): from individual species to whole genera.</title>
        <authorList>
            <person name="Goeker M."/>
        </authorList>
    </citation>
    <scope>NUCLEOTIDE SEQUENCE [LARGE SCALE GENOMIC DNA]</scope>
    <source>
        <strain evidence="3 4">DSM 45184</strain>
    </source>
</reference>
<protein>
    <submittedName>
        <fullName evidence="3">Winged helix-turn-helix protein</fullName>
    </submittedName>
</protein>
<accession>A0A316EB73</accession>
<evidence type="ECO:0000313" key="4">
    <source>
        <dbReference type="Proteomes" id="UP000245697"/>
    </source>
</evidence>
<keyword evidence="4" id="KW-1185">Reference proteome</keyword>
<dbReference type="AlphaFoldDB" id="A0A316EB73"/>
<dbReference type="RefSeq" id="WP_239170758.1">
    <property type="nucleotide sequence ID" value="NZ_BONA01000123.1"/>
</dbReference>
<dbReference type="SUPFAM" id="SSF46689">
    <property type="entry name" value="Homeodomain-like"/>
    <property type="match status" value="1"/>
</dbReference>
<comment type="caution">
    <text evidence="3">The sequence shown here is derived from an EMBL/GenBank/DDBJ whole genome shotgun (WGS) entry which is preliminary data.</text>
</comment>
<evidence type="ECO:0000256" key="1">
    <source>
        <dbReference type="SAM" id="MobiDB-lite"/>
    </source>
</evidence>
<dbReference type="EMBL" id="QGGR01000059">
    <property type="protein sequence ID" value="PWK26820.1"/>
    <property type="molecule type" value="Genomic_DNA"/>
</dbReference>
<dbReference type="InterPro" id="IPR025959">
    <property type="entry name" value="Winged_HTH_dom"/>
</dbReference>
<feature type="region of interest" description="Disordered" evidence="1">
    <location>
        <begin position="112"/>
        <end position="134"/>
    </location>
</feature>